<dbReference type="FunFam" id="2.30.30.100:FF:000003">
    <property type="entry name" value="U6 snRNA-associated Sm-like protein LSm5"/>
    <property type="match status" value="1"/>
</dbReference>
<feature type="domain" description="Sm" evidence="11">
    <location>
        <begin position="46"/>
        <end position="118"/>
    </location>
</feature>
<gene>
    <name evidence="10" type="primary">LSM5</name>
    <name evidence="12" type="ORF">EYC80_004290</name>
</gene>
<keyword evidence="4 10" id="KW-0747">Spliceosome</keyword>
<dbReference type="GO" id="GO:0003723">
    <property type="term" value="F:RNA binding"/>
    <property type="evidence" value="ECO:0007669"/>
    <property type="project" value="UniProtKB-KW"/>
</dbReference>
<dbReference type="OrthoDB" id="429711at2759"/>
<evidence type="ECO:0000256" key="10">
    <source>
        <dbReference type="RuleBase" id="RU365055"/>
    </source>
</evidence>
<reference evidence="12 13" key="1">
    <citation type="submission" date="2019-06" db="EMBL/GenBank/DDBJ databases">
        <title>Genome Sequence of the Brown Rot Fungal Pathogen Monilinia laxa.</title>
        <authorList>
            <person name="De Miccolis Angelini R.M."/>
            <person name="Landi L."/>
            <person name="Abate D."/>
            <person name="Pollastro S."/>
            <person name="Romanazzi G."/>
            <person name="Faretra F."/>
        </authorList>
    </citation>
    <scope>NUCLEOTIDE SEQUENCE [LARGE SCALE GENOMIC DNA]</scope>
    <source>
        <strain evidence="12 13">Mlax316</strain>
    </source>
</reference>
<evidence type="ECO:0000313" key="13">
    <source>
        <dbReference type="Proteomes" id="UP000326757"/>
    </source>
</evidence>
<dbReference type="GO" id="GO:0046540">
    <property type="term" value="C:U4/U6 x U5 tri-snRNP complex"/>
    <property type="evidence" value="ECO:0007669"/>
    <property type="project" value="TreeGrafter"/>
</dbReference>
<evidence type="ECO:0000256" key="2">
    <source>
        <dbReference type="ARBA" id="ARBA00006850"/>
    </source>
</evidence>
<evidence type="ECO:0000256" key="8">
    <source>
        <dbReference type="ARBA" id="ARBA00023242"/>
    </source>
</evidence>
<dbReference type="Gene3D" id="2.30.30.100">
    <property type="match status" value="1"/>
</dbReference>
<evidence type="ECO:0000259" key="11">
    <source>
        <dbReference type="PROSITE" id="PS52002"/>
    </source>
</evidence>
<comment type="subcellular location">
    <subcellularLocation>
        <location evidence="1 10">Nucleus</location>
    </subcellularLocation>
</comment>
<accession>A0A5N6KMX7</accession>
<evidence type="ECO:0000256" key="3">
    <source>
        <dbReference type="ARBA" id="ARBA00022664"/>
    </source>
</evidence>
<comment type="similarity">
    <text evidence="2 10">Belongs to the snRNP Sm proteins family.</text>
</comment>
<keyword evidence="6" id="KW-0007">Acetylation</keyword>
<dbReference type="PANTHER" id="PTHR20971:SF0">
    <property type="entry name" value="U6 SNRNA-ASSOCIATED SM-LIKE PROTEIN LSM5"/>
    <property type="match status" value="1"/>
</dbReference>
<comment type="caution">
    <text evidence="12">The sequence shown here is derived from an EMBL/GenBank/DDBJ whole genome shotgun (WGS) entry which is preliminary data.</text>
</comment>
<dbReference type="Proteomes" id="UP000326757">
    <property type="component" value="Unassembled WGS sequence"/>
</dbReference>
<evidence type="ECO:0000256" key="4">
    <source>
        <dbReference type="ARBA" id="ARBA00022728"/>
    </source>
</evidence>
<keyword evidence="13" id="KW-1185">Reference proteome</keyword>
<name>A0A5N6KMX7_MONLA</name>
<dbReference type="EMBL" id="VIGI01000001">
    <property type="protein sequence ID" value="KAB8304977.1"/>
    <property type="molecule type" value="Genomic_DNA"/>
</dbReference>
<evidence type="ECO:0000256" key="6">
    <source>
        <dbReference type="ARBA" id="ARBA00022990"/>
    </source>
</evidence>
<comment type="subunit">
    <text evidence="10">LSm subunits form a heteromer with a doughnut shape.</text>
</comment>
<keyword evidence="5 10" id="KW-0694">RNA-binding</keyword>
<dbReference type="GO" id="GO:0005688">
    <property type="term" value="C:U6 snRNP"/>
    <property type="evidence" value="ECO:0007669"/>
    <property type="project" value="TreeGrafter"/>
</dbReference>
<evidence type="ECO:0000256" key="7">
    <source>
        <dbReference type="ARBA" id="ARBA00023187"/>
    </source>
</evidence>
<proteinExistence type="inferred from homology"/>
<keyword evidence="9 10" id="KW-0687">Ribonucleoprotein</keyword>
<keyword evidence="7 10" id="KW-0508">mRNA splicing</keyword>
<dbReference type="PANTHER" id="PTHR20971">
    <property type="entry name" value="U6 SNRNA-ASSOCIATED PROTEIN"/>
    <property type="match status" value="1"/>
</dbReference>
<keyword evidence="8 10" id="KW-0539">Nucleus</keyword>
<dbReference type="InterPro" id="IPR010920">
    <property type="entry name" value="LSM_dom_sf"/>
</dbReference>
<dbReference type="GO" id="GO:0005681">
    <property type="term" value="C:spliceosomal complex"/>
    <property type="evidence" value="ECO:0007669"/>
    <property type="project" value="UniProtKB-KW"/>
</dbReference>
<dbReference type="PROSITE" id="PS52002">
    <property type="entry name" value="SM"/>
    <property type="match status" value="1"/>
</dbReference>
<organism evidence="12 13">
    <name type="scientific">Monilinia laxa</name>
    <name type="common">Brown rot fungus</name>
    <name type="synonym">Sclerotinia laxa</name>
    <dbReference type="NCBI Taxonomy" id="61186"/>
    <lineage>
        <taxon>Eukaryota</taxon>
        <taxon>Fungi</taxon>
        <taxon>Dikarya</taxon>
        <taxon>Ascomycota</taxon>
        <taxon>Pezizomycotina</taxon>
        <taxon>Leotiomycetes</taxon>
        <taxon>Helotiales</taxon>
        <taxon>Sclerotiniaceae</taxon>
        <taxon>Monilinia</taxon>
    </lineage>
</organism>
<dbReference type="InterPro" id="IPR033871">
    <property type="entry name" value="LSm5"/>
</dbReference>
<dbReference type="SMART" id="SM00651">
    <property type="entry name" value="Sm"/>
    <property type="match status" value="1"/>
</dbReference>
<dbReference type="GO" id="GO:1990726">
    <property type="term" value="C:Lsm1-7-Pat1 complex"/>
    <property type="evidence" value="ECO:0007669"/>
    <property type="project" value="TreeGrafter"/>
</dbReference>
<evidence type="ECO:0000313" key="12">
    <source>
        <dbReference type="EMBL" id="KAB8304977.1"/>
    </source>
</evidence>
<dbReference type="Pfam" id="PF01423">
    <property type="entry name" value="LSM"/>
    <property type="match status" value="1"/>
</dbReference>
<dbReference type="GO" id="GO:0000398">
    <property type="term" value="P:mRNA splicing, via spliceosome"/>
    <property type="evidence" value="ECO:0007669"/>
    <property type="project" value="TreeGrafter"/>
</dbReference>
<keyword evidence="3 10" id="KW-0507">mRNA processing</keyword>
<evidence type="ECO:0000256" key="9">
    <source>
        <dbReference type="ARBA" id="ARBA00023274"/>
    </source>
</evidence>
<comment type="function">
    <text evidence="10">Plays a role in U6 snRNP assembly and function. Binds to the 3' end of U6 snRNA.</text>
</comment>
<evidence type="ECO:0000256" key="5">
    <source>
        <dbReference type="ARBA" id="ARBA00022884"/>
    </source>
</evidence>
<dbReference type="CDD" id="cd01732">
    <property type="entry name" value="LSm5"/>
    <property type="match status" value="1"/>
</dbReference>
<dbReference type="InterPro" id="IPR001163">
    <property type="entry name" value="Sm_dom_euk/arc"/>
</dbReference>
<dbReference type="AlphaFoldDB" id="A0A5N6KMX7"/>
<sequence>MNLSGVEESRARSICLFQAFTLRCQILNHPDSPLPNKSSKMASQLLPLELIDKCVGSKIWVVMKGDKEFTGTLTGFDDYVNMVLEDVIEFDYSGNQTKLPKILLNGNGIAMLVPGGEGPVAGP</sequence>
<dbReference type="InterPro" id="IPR047575">
    <property type="entry name" value="Sm"/>
</dbReference>
<protein>
    <recommendedName>
        <fullName evidence="10">LSM complex subunit LSM5</fullName>
    </recommendedName>
</protein>
<dbReference type="SUPFAM" id="SSF50182">
    <property type="entry name" value="Sm-like ribonucleoproteins"/>
    <property type="match status" value="1"/>
</dbReference>
<evidence type="ECO:0000256" key="1">
    <source>
        <dbReference type="ARBA" id="ARBA00004123"/>
    </source>
</evidence>